<reference evidence="2" key="1">
    <citation type="submission" date="2023-12" db="EMBL/GenBank/DDBJ databases">
        <title>Genome assembly of Anisodus tanguticus.</title>
        <authorList>
            <person name="Wang Y.-J."/>
        </authorList>
    </citation>
    <scope>NUCLEOTIDE SEQUENCE</scope>
    <source>
        <strain evidence="2">KB-2021</strain>
        <tissue evidence="2">Leaf</tissue>
    </source>
</reference>
<sequence length="118" mass="12633">MATIFTTGFSQLLLLSSACRRSSATSMQLWRPTPAVLSSPRKNSTTELAEGSTLTLKDYVEWSKDMIGGSSDGGPPCWFSPLHCAFPLKGSPLLLYLPGECEYLGDETSVGLSSPPSN</sequence>
<dbReference type="Proteomes" id="UP001291623">
    <property type="component" value="Unassembled WGS sequence"/>
</dbReference>
<accession>A0AAE1VE00</accession>
<dbReference type="EMBL" id="JAVYJV010000012">
    <property type="protein sequence ID" value="KAK4358029.1"/>
    <property type="molecule type" value="Genomic_DNA"/>
</dbReference>
<proteinExistence type="predicted"/>
<evidence type="ECO:0000313" key="2">
    <source>
        <dbReference type="EMBL" id="KAK4358029.1"/>
    </source>
</evidence>
<comment type="caution">
    <text evidence="2">The sequence shown here is derived from an EMBL/GenBank/DDBJ whole genome shotgun (WGS) entry which is preliminary data.</text>
</comment>
<dbReference type="AlphaFoldDB" id="A0AAE1VE00"/>
<evidence type="ECO:0000313" key="3">
    <source>
        <dbReference type="Proteomes" id="UP001291623"/>
    </source>
</evidence>
<evidence type="ECO:0000256" key="1">
    <source>
        <dbReference type="SAM" id="SignalP"/>
    </source>
</evidence>
<organism evidence="2 3">
    <name type="scientific">Anisodus tanguticus</name>
    <dbReference type="NCBI Taxonomy" id="243964"/>
    <lineage>
        <taxon>Eukaryota</taxon>
        <taxon>Viridiplantae</taxon>
        <taxon>Streptophyta</taxon>
        <taxon>Embryophyta</taxon>
        <taxon>Tracheophyta</taxon>
        <taxon>Spermatophyta</taxon>
        <taxon>Magnoliopsida</taxon>
        <taxon>eudicotyledons</taxon>
        <taxon>Gunneridae</taxon>
        <taxon>Pentapetalae</taxon>
        <taxon>asterids</taxon>
        <taxon>lamiids</taxon>
        <taxon>Solanales</taxon>
        <taxon>Solanaceae</taxon>
        <taxon>Solanoideae</taxon>
        <taxon>Hyoscyameae</taxon>
        <taxon>Anisodus</taxon>
    </lineage>
</organism>
<feature type="signal peptide" evidence="1">
    <location>
        <begin position="1"/>
        <end position="24"/>
    </location>
</feature>
<name>A0AAE1VE00_9SOLA</name>
<keyword evidence="3" id="KW-1185">Reference proteome</keyword>
<feature type="chain" id="PRO_5042263088" evidence="1">
    <location>
        <begin position="25"/>
        <end position="118"/>
    </location>
</feature>
<keyword evidence="1" id="KW-0732">Signal</keyword>
<protein>
    <submittedName>
        <fullName evidence="2">Uncharacterized protein</fullName>
    </submittedName>
</protein>
<gene>
    <name evidence="2" type="ORF">RND71_023639</name>
</gene>